<dbReference type="Pfam" id="PF13193">
    <property type="entry name" value="AMP-binding_C"/>
    <property type="match status" value="1"/>
</dbReference>
<feature type="domain" description="Ketosynthase family 3 (KS3)" evidence="12">
    <location>
        <begin position="642"/>
        <end position="1054"/>
    </location>
</feature>
<dbReference type="InterPro" id="IPR020845">
    <property type="entry name" value="AMP-binding_CS"/>
</dbReference>
<keyword evidence="7" id="KW-0511">Multifunctional enzyme</keyword>
<dbReference type="SUPFAM" id="SSF53901">
    <property type="entry name" value="Thiolase-like"/>
    <property type="match status" value="1"/>
</dbReference>
<dbReference type="Pfam" id="PF16197">
    <property type="entry name" value="KAsynt_C_assoc"/>
    <property type="match status" value="1"/>
</dbReference>
<dbReference type="Gene3D" id="3.40.50.1000">
    <property type="entry name" value="HAD superfamily/HAD-like"/>
    <property type="match status" value="1"/>
</dbReference>
<dbReference type="InterPro" id="IPR016039">
    <property type="entry name" value="Thiolase-like"/>
</dbReference>
<feature type="region of interest" description="N-terminal hotdog fold" evidence="9">
    <location>
        <begin position="1527"/>
        <end position="1652"/>
    </location>
</feature>
<dbReference type="Pfam" id="PF00698">
    <property type="entry name" value="Acyl_transf_1"/>
    <property type="match status" value="1"/>
</dbReference>
<dbReference type="GO" id="GO:0004312">
    <property type="term" value="F:fatty acid synthase activity"/>
    <property type="evidence" value="ECO:0007669"/>
    <property type="project" value="TreeGrafter"/>
</dbReference>
<dbReference type="InterPro" id="IPR045851">
    <property type="entry name" value="AMP-bd_C_sf"/>
</dbReference>
<comment type="caution">
    <text evidence="14">The sequence shown here is derived from an EMBL/GenBank/DDBJ whole genome shotgun (WGS) entry which is preliminary data.</text>
</comment>
<evidence type="ECO:0000256" key="3">
    <source>
        <dbReference type="ARBA" id="ARBA00022450"/>
    </source>
</evidence>
<feature type="domain" description="Carrier" evidence="11">
    <location>
        <begin position="2292"/>
        <end position="2369"/>
    </location>
</feature>
<reference evidence="14 15" key="1">
    <citation type="submission" date="2017-08" db="EMBL/GenBank/DDBJ databases">
        <title>Genome sequence of Streptomyces albireticuli NRRL B-1670.</title>
        <authorList>
            <person name="Graham D.E."/>
            <person name="Mahan K.M."/>
            <person name="Klingeman D.M."/>
            <person name="Hettich R.L."/>
            <person name="Parry R.J."/>
            <person name="Spain J.C."/>
        </authorList>
    </citation>
    <scope>NUCLEOTIDE SEQUENCE [LARGE SCALE GENOMIC DNA]</scope>
    <source>
        <strain evidence="14 15">NRRL B-1670</strain>
    </source>
</reference>
<dbReference type="SUPFAM" id="SSF51735">
    <property type="entry name" value="NAD(P)-binding Rossmann-fold domains"/>
    <property type="match status" value="2"/>
</dbReference>
<evidence type="ECO:0000259" key="11">
    <source>
        <dbReference type="PROSITE" id="PS50075"/>
    </source>
</evidence>
<dbReference type="SUPFAM" id="SSF47336">
    <property type="entry name" value="ACP-like"/>
    <property type="match status" value="2"/>
</dbReference>
<dbReference type="Gene3D" id="3.40.366.10">
    <property type="entry name" value="Malonyl-Coenzyme A Acyl Carrier Protein, domain 2"/>
    <property type="match status" value="1"/>
</dbReference>
<evidence type="ECO:0000259" key="12">
    <source>
        <dbReference type="PROSITE" id="PS52004"/>
    </source>
</evidence>
<dbReference type="Gene3D" id="3.40.50.12780">
    <property type="entry name" value="N-terminal domain of ligase-like"/>
    <property type="match status" value="1"/>
</dbReference>
<evidence type="ECO:0000256" key="1">
    <source>
        <dbReference type="ARBA" id="ARBA00001957"/>
    </source>
</evidence>
<feature type="region of interest" description="C-terminal hotdog fold" evidence="9">
    <location>
        <begin position="1667"/>
        <end position="1808"/>
    </location>
</feature>
<keyword evidence="4" id="KW-0597">Phosphoprotein</keyword>
<dbReference type="Gene3D" id="3.40.50.720">
    <property type="entry name" value="NAD(P)-binding Rossmann-like Domain"/>
    <property type="match status" value="1"/>
</dbReference>
<feature type="compositionally biased region" description="Basic and acidic residues" evidence="10">
    <location>
        <begin position="520"/>
        <end position="532"/>
    </location>
</feature>
<dbReference type="SUPFAM" id="SSF55048">
    <property type="entry name" value="Probable ACP-binding domain of malonyl-CoA ACP transacylase"/>
    <property type="match status" value="1"/>
</dbReference>
<dbReference type="GO" id="GO:0033068">
    <property type="term" value="P:macrolide biosynthetic process"/>
    <property type="evidence" value="ECO:0007669"/>
    <property type="project" value="UniProtKB-ARBA"/>
</dbReference>
<dbReference type="InterPro" id="IPR009081">
    <property type="entry name" value="PP-bd_ACP"/>
</dbReference>
<dbReference type="InterPro" id="IPR014030">
    <property type="entry name" value="Ketoacyl_synth_N"/>
</dbReference>
<sequence length="3360" mass="352047">MTISELVLSHSRIRGEKIAFHDDCRSVDYRQLEKRTRGLAGRLGAEWLRPGDRAAILLGNRIETMESYIALARAGAIAVPLNPAATEDELSHVLRDSACRVVITDRAHAALLRQAAPDGQAPALVIAGDGPAVEGSLSFEALADTQVPAPAPRDDLGLDDVAWIFYSSGTTGRPKGVRATQRGYLWSASASYLDILGLSAADHMLVPIPLHHAFAYSLCVGVLTAGATARIVTGFDADEVADLLDTDAYTFLTGVPTMFHQLVTAARGRDAAPAGPRVCVVAGAPSSARLRSSWQETFGVPLVDGYGATEICGVGTLNWPVEKGAEESCGLPLRGLGVRLVDPGTGADVPPGGEGEMWISGPSVMPGYHNLPEASAAVLVDGWYRTGDLARADRSGRLALTGRIKELIIRGGENISPTEVEEVIASAPGVADVAVAARDHEELGQVPVAFVAAAAGRVDAEELLALCRRRLAAFKVPAEIRQVEAVPRNGSGKLLRSLLWERPSRLLAPAQATAAAPQDPEPHRRPAELDPSGREELFTDLVLAETRSLLEREGQGPVELSGDSVFIALGLPSAGAVHLRNRLTEVTGIPLPTTLVYDYPTPRAVAGRLRELTGPAASCTPVALPYEATADEATADEATADDDPIAVVGMACRYPGGIATPDDLWRLVREGEDATSDFPADRGWDVEALYDPEGMRPGATYTRRGGFLHGAADFDAEFFGIPPREALTMDPQQRLLLETSWEALEHAGIGPRTLKGSRTGVFAGVMYHDYGPGENAGSLVSGRVAYTLGLEGPAISVDTACSSSLVAVRLAARSLRSGECSLALAGGVAVMATPGSFVEFSRQGALSGDGRCKPFAAAADGTAWGEGVGVLVLERLSDARRLGHRVLAVVKGGAVNQDGTSNGLTAPNGLAQQRVIREALAGARLSASEVDVVEAHGTGTTLGDPIEAQALLATYGQGRPEGQPLWLGSLKSNIGHTQAAAGVAGIIKMVMAMRHGVLPRTLHVDEPSPHVDWAQGAVSLLTEAVPWPRTSRPRRAAVSSFGISGTNAHVILEEAPEAQGLRAGHDGVRATGSVTPWVLSGRTRSAVRSQAARLLKRVTEDTGLDPVDVGFTLAVGRAALEHRAVLLGGDRDALVAALTALAEGEAGASAVVTGAARGRSPVAFVFPGQGAQWVGMGRDLLESSPVFAARMAECEEALSGYVDWSLSDVVRGAAGAPGLDRVDVVQPVSFAVMVSLAALWRSLGVEPAAVVGHSQGEIAAACVAGALTLDDAARVVALRSAAIAALSGQGGMVSLSLSADEVRTRIRGFGGRLSLAAVNGPSSTVVSGDPGALDGLLAACEAEGVRARRISVDYASHSAQVERLEAELAEALGGVRPRSAAVPFYSSVTGGLLDTAVLDAGYWYRNLRQTVEFEQATTALLKRGITVFVEVSAHPVLAVGVQESVDAADARATVVATLRRDEGGLAQVAAAAADVFAAGVPVAWEALLTGGRRVELPTYAFERERFWLPARSAAAPVAALGLASADHPLLGAAVLLAEERGAVLTGRLSTASHPWLGEHAVRGVVLLPGTAFVEMALRAGDGVGCPHLRELMLEAPLVLPEHGAVRVQVAVGAEAPDGSRPISVHSSPEHPDDAPVWTRHATGVLAGATADPPAEDGVGAVWPPLGATAVPVDDLYSTLAGLGLTYGTAFRGVSAAWRRGDEVFAEIALPGLLWEDARRFGIHPALLDAALHPAALGGDFGADDTGYTRLPFSWSGVTVHARGASALRVRIAPVGHGAITVRAADRTGAPVVQVDSLLLRPIAPGQLAAARSAGDERAALLRLDWAVRSPSPAALPGPASWALITADEAPGAPVGVPVYASVGALVSAVRAGAAVPEVVLLPVTGAGAGDLLSGVRRVACRTLRALQQWLAEDVLTASRLVVLTRGAVRAGAGEVDLVQAPVWGLVRAAQSENPGRIGLVDLDGAPHGSWTSLREAVASDLPQLAIRDGKIHAPQLSRQRAAAASTAPGLGAGTVLITGGTGGLGARLARHLVTLGVAHLLLLSRQGERAPGAEALREELTAAGARVTVRACDVADRAQLSEALSAIDAAHPLTAVVHAAGVLDDAVIGSLSPERVDTVLRPKVDGAWHLHDLTAGLDLSAFVTFSSVSAVIGVPGQGNYAAANAFLDALAQHRRDAGLPGLSLAWGLWDQRTGMTGHLDRFDLQRLGHGGMSPLTAEQGMALFDTALATAGPGTDAALVALALDPPTLRATEPHLLPPLFAGLLTQRRATAAASAASRRELPPAGRRTGPLSREQAVDRLRHQISGLLGFDADRFDVAASLTSLGMDSVLAMRARGVVEQDFGRTVPIALLLNGAGVTDIADHLVAETADVTHRERDAAPVAAAAVGEIVFRPATRDVMRLVRAEQQGTPGVTHHIGFAVRLAAPTTRERLSGVLAGLADRHAALRTAIVPDAEHGQRLEIRPQGSGVLPRWSPVGDGVDVDQRLRELMEPPFDLAVSPLWRFELLEYPSGEQVLIYGAHHAVSDFPSLVLAAAEIGMGLSGAQLPPGPSLQDIDLLLGAQRAAGRDAATPQGLERYAGCGRLELTLARPRPAARSYRAATEFVELPEELLERVTARARRLGITPAALWLGTLTVFLARLRERERFVLAVPVDTRMHAGALDALGFFGIPIPFAAEAASGEPVADVLRRTDSRLSAVLERGVTLFDAMPALVAAGLHRDNAPLIEVYFNYIPPQALTLHGLEVLPAGTGYSDLDLMITVVPDLGHLRLDYSLDILDGPSCARFGRAFLALVAEVAAGTADAVDAVDAVDRAAVETRAGAPQAGEAEPAGIAIAATFALGNLPALVDTALEGAGLTTVEAPYHQVLASLHDPAGVLSAPSTAVGVVLLRAADLGRFGSLTDDVLADLAEEYRAALRALAERTGKPLVVGFLPARSEDRRLRGWEQSVAAGLHGHPGIALLDADSWSRGTGVDNVFDEQTDTLAHLPFRMEFQAAVALTVAELVRAVRRTAPKVIAVDGDETLWSGVAGEIGPDRVDVGGDRARLARRLLEWRAAGVLLVLVSNNDEATVRAVLERPDSVLGPDDFTVIAAGWDPKSTRIRGVADELGLGLDTFLFLDDNPVEIAAVRATLPEVLCVTCPPADELADFLTRLWPVAPRAATREDAARAEFYRQEKVRGAARAQTSFTEFLERLQLELDIQPLSAATVERSVQLGRRTNQFNLRPSLLDAQALPRWQREGEVWTASARDRFGAYGQIGVVAIRPDGDTLDVLAWMLSCRVLGRGAEERLLRWLADRAEALGCRSVRLTAEHTDRNVPARRLVAALGGEDADAPQLRAVVTPARLREFRSWNAATTQTGEETK</sequence>
<keyword evidence="3" id="KW-0596">Phosphopantetheine</keyword>
<dbReference type="InterPro" id="IPR032821">
    <property type="entry name" value="PKS_assoc"/>
</dbReference>
<dbReference type="InterPro" id="IPR014043">
    <property type="entry name" value="Acyl_transferase_dom"/>
</dbReference>
<gene>
    <name evidence="14" type="ORF">CK936_32815</name>
</gene>
<dbReference type="Gene3D" id="3.40.630.30">
    <property type="match status" value="1"/>
</dbReference>
<evidence type="ECO:0000256" key="8">
    <source>
        <dbReference type="ARBA" id="ARBA00023315"/>
    </source>
</evidence>
<dbReference type="SMART" id="SM00822">
    <property type="entry name" value="PKS_KR"/>
    <property type="match status" value="1"/>
</dbReference>
<dbReference type="InterPro" id="IPR010033">
    <property type="entry name" value="HAD_SF_ppase_IIIC"/>
</dbReference>
<dbReference type="SMART" id="SM00825">
    <property type="entry name" value="PKS_KS"/>
    <property type="match status" value="1"/>
</dbReference>
<dbReference type="InterPro" id="IPR016181">
    <property type="entry name" value="Acyl_CoA_acyltransferase"/>
</dbReference>
<proteinExistence type="predicted"/>
<dbReference type="InterPro" id="IPR020806">
    <property type="entry name" value="PKS_PP-bd"/>
</dbReference>
<dbReference type="InterPro" id="IPR049552">
    <property type="entry name" value="PKS_DH_N"/>
</dbReference>
<dbReference type="Gene3D" id="3.30.559.10">
    <property type="entry name" value="Chloramphenicol acetyltransferase-like domain"/>
    <property type="match status" value="1"/>
</dbReference>
<evidence type="ECO:0000256" key="4">
    <source>
        <dbReference type="ARBA" id="ARBA00022553"/>
    </source>
</evidence>
<dbReference type="NCBIfam" id="TIGR01681">
    <property type="entry name" value="HAD-SF-IIIC"/>
    <property type="match status" value="1"/>
</dbReference>
<dbReference type="InterPro" id="IPR013968">
    <property type="entry name" value="PKS_KR"/>
</dbReference>
<dbReference type="InterPro" id="IPR010037">
    <property type="entry name" value="FkbH_domain"/>
</dbReference>
<dbReference type="InterPro" id="IPR001242">
    <property type="entry name" value="Condensation_dom"/>
</dbReference>
<evidence type="ECO:0000256" key="2">
    <source>
        <dbReference type="ARBA" id="ARBA00004792"/>
    </source>
</evidence>
<dbReference type="InterPro" id="IPR000873">
    <property type="entry name" value="AMP-dep_synth/lig_dom"/>
</dbReference>
<dbReference type="GO" id="GO:0006633">
    <property type="term" value="P:fatty acid biosynthetic process"/>
    <property type="evidence" value="ECO:0007669"/>
    <property type="project" value="InterPro"/>
</dbReference>
<dbReference type="Pfam" id="PF08659">
    <property type="entry name" value="KR"/>
    <property type="match status" value="1"/>
</dbReference>
<dbReference type="InterPro" id="IPR023213">
    <property type="entry name" value="CAT-like_dom_sf"/>
</dbReference>
<dbReference type="SUPFAM" id="SSF55729">
    <property type="entry name" value="Acyl-CoA N-acyltransferases (Nat)"/>
    <property type="match status" value="1"/>
</dbReference>
<evidence type="ECO:0000313" key="14">
    <source>
        <dbReference type="EMBL" id="PAU44834.1"/>
    </source>
</evidence>
<evidence type="ECO:0000256" key="6">
    <source>
        <dbReference type="ARBA" id="ARBA00023194"/>
    </source>
</evidence>
<dbReference type="EMBL" id="NSJV01000617">
    <property type="protein sequence ID" value="PAU44834.1"/>
    <property type="molecule type" value="Genomic_DNA"/>
</dbReference>
<dbReference type="InterPro" id="IPR036514">
    <property type="entry name" value="SGNH_hydro_sf"/>
</dbReference>
<dbReference type="Pfam" id="PF00550">
    <property type="entry name" value="PP-binding"/>
    <property type="match status" value="2"/>
</dbReference>
<accession>A0A2A2CZZ8</accession>
<feature type="region of interest" description="Disordered" evidence="10">
    <location>
        <begin position="509"/>
        <end position="532"/>
    </location>
</feature>
<protein>
    <submittedName>
        <fullName evidence="14">Uncharacterized protein</fullName>
    </submittedName>
</protein>
<evidence type="ECO:0000256" key="7">
    <source>
        <dbReference type="ARBA" id="ARBA00023268"/>
    </source>
</evidence>
<dbReference type="InterPro" id="IPR018201">
    <property type="entry name" value="Ketoacyl_synth_AS"/>
</dbReference>
<dbReference type="InterPro" id="IPR020807">
    <property type="entry name" value="PKS_DH"/>
</dbReference>
<keyword evidence="15" id="KW-1185">Reference proteome</keyword>
<dbReference type="GO" id="GO:0004315">
    <property type="term" value="F:3-oxoacyl-[acyl-carrier-protein] synthase activity"/>
    <property type="evidence" value="ECO:0007669"/>
    <property type="project" value="InterPro"/>
</dbReference>
<dbReference type="Gene3D" id="3.30.70.3290">
    <property type="match status" value="1"/>
</dbReference>
<dbReference type="Pfam" id="PF00501">
    <property type="entry name" value="AMP-binding"/>
    <property type="match status" value="1"/>
</dbReference>
<keyword evidence="6" id="KW-0045">Antibiotic biosynthesis</keyword>
<evidence type="ECO:0000256" key="9">
    <source>
        <dbReference type="PROSITE-ProRule" id="PRU01363"/>
    </source>
</evidence>
<dbReference type="Pfam" id="PF00109">
    <property type="entry name" value="ketoacyl-synt"/>
    <property type="match status" value="1"/>
</dbReference>
<dbReference type="SUPFAM" id="SSF52151">
    <property type="entry name" value="FabD/lysophospholipase-like"/>
    <property type="match status" value="1"/>
</dbReference>
<dbReference type="InterPro" id="IPR042099">
    <property type="entry name" value="ANL_N_sf"/>
</dbReference>
<dbReference type="Gene3D" id="3.40.50.1110">
    <property type="entry name" value="SGNH hydrolase"/>
    <property type="match status" value="1"/>
</dbReference>
<dbReference type="SUPFAM" id="SSF56784">
    <property type="entry name" value="HAD-like"/>
    <property type="match status" value="1"/>
</dbReference>
<dbReference type="InterPro" id="IPR025110">
    <property type="entry name" value="AMP-bd_C"/>
</dbReference>
<dbReference type="PANTHER" id="PTHR43775:SF51">
    <property type="entry name" value="INACTIVE PHENOLPHTHIOCEROL SYNTHESIS POLYKETIDE SYNTHASE TYPE I PKS1-RELATED"/>
    <property type="match status" value="1"/>
</dbReference>
<dbReference type="InterPro" id="IPR036736">
    <property type="entry name" value="ACP-like_sf"/>
</dbReference>
<evidence type="ECO:0000259" key="13">
    <source>
        <dbReference type="PROSITE" id="PS52019"/>
    </source>
</evidence>
<dbReference type="InterPro" id="IPR036291">
    <property type="entry name" value="NAD(P)-bd_dom_sf"/>
</dbReference>
<dbReference type="FunFam" id="3.40.47.10:FF:000019">
    <property type="entry name" value="Polyketide synthase type I"/>
    <property type="match status" value="1"/>
</dbReference>
<organism evidence="14 15">
    <name type="scientific">Streptomyces albireticuli</name>
    <dbReference type="NCBI Taxonomy" id="1940"/>
    <lineage>
        <taxon>Bacteria</taxon>
        <taxon>Bacillati</taxon>
        <taxon>Actinomycetota</taxon>
        <taxon>Actinomycetes</taxon>
        <taxon>Kitasatosporales</taxon>
        <taxon>Streptomycetaceae</taxon>
        <taxon>Streptomyces</taxon>
    </lineage>
</organism>
<dbReference type="Pfam" id="PF02801">
    <property type="entry name" value="Ketoacyl-synt_C"/>
    <property type="match status" value="1"/>
</dbReference>
<dbReference type="SMART" id="SM00827">
    <property type="entry name" value="PKS_AT"/>
    <property type="match status" value="1"/>
</dbReference>
<dbReference type="PROSITE" id="PS00455">
    <property type="entry name" value="AMP_BINDING"/>
    <property type="match status" value="1"/>
</dbReference>
<dbReference type="CDD" id="cd00833">
    <property type="entry name" value="PKS"/>
    <property type="match status" value="1"/>
</dbReference>
<feature type="active site" description="Proton donor; for dehydratase activity" evidence="9">
    <location>
        <position position="1728"/>
    </location>
</feature>
<evidence type="ECO:0000313" key="15">
    <source>
        <dbReference type="Proteomes" id="UP000218944"/>
    </source>
</evidence>
<dbReference type="InterPro" id="IPR042104">
    <property type="entry name" value="PKS_dehydratase_sf"/>
</dbReference>
<dbReference type="InterPro" id="IPR014031">
    <property type="entry name" value="Ketoacyl_synth_C"/>
</dbReference>
<dbReference type="InterPro" id="IPR057326">
    <property type="entry name" value="KR_dom"/>
</dbReference>
<feature type="compositionally biased region" description="Low complexity" evidence="10">
    <location>
        <begin position="509"/>
        <end position="518"/>
    </location>
</feature>
<dbReference type="InterPro" id="IPR049551">
    <property type="entry name" value="PKS_DH_C"/>
</dbReference>
<dbReference type="SUPFAM" id="SSF52777">
    <property type="entry name" value="CoA-dependent acyltransferases"/>
    <property type="match status" value="2"/>
</dbReference>
<dbReference type="SMART" id="SM00826">
    <property type="entry name" value="PKS_DH"/>
    <property type="match status" value="1"/>
</dbReference>
<dbReference type="Proteomes" id="UP000218944">
    <property type="component" value="Unassembled WGS sequence"/>
</dbReference>
<dbReference type="SMART" id="SM00823">
    <property type="entry name" value="PKS_PP"/>
    <property type="match status" value="2"/>
</dbReference>
<dbReference type="InterPro" id="IPR016036">
    <property type="entry name" value="Malonyl_transacylase_ACP-bd"/>
</dbReference>
<evidence type="ECO:0000256" key="5">
    <source>
        <dbReference type="ARBA" id="ARBA00022679"/>
    </source>
</evidence>
<dbReference type="PROSITE" id="PS52004">
    <property type="entry name" value="KS3_2"/>
    <property type="match status" value="1"/>
</dbReference>
<name>A0A2A2CZZ8_9ACTN</name>
<dbReference type="RefSeq" id="WP_095584581.1">
    <property type="nucleotide sequence ID" value="NZ_JAJQQS010000024.1"/>
</dbReference>
<comment type="cofactor">
    <cofactor evidence="1">
        <name>pantetheine 4'-phosphate</name>
        <dbReference type="ChEBI" id="CHEBI:47942"/>
    </cofactor>
</comment>
<dbReference type="Gene3D" id="3.40.47.10">
    <property type="match status" value="1"/>
</dbReference>
<dbReference type="GO" id="GO:0031177">
    <property type="term" value="F:phosphopantetheine binding"/>
    <property type="evidence" value="ECO:0007669"/>
    <property type="project" value="InterPro"/>
</dbReference>
<dbReference type="Gene3D" id="1.10.1200.10">
    <property type="entry name" value="ACP-like"/>
    <property type="match status" value="2"/>
</dbReference>
<comment type="pathway">
    <text evidence="2">Antibiotic biosynthesis.</text>
</comment>
<dbReference type="PROSITE" id="PS52019">
    <property type="entry name" value="PKS_MFAS_DH"/>
    <property type="match status" value="1"/>
</dbReference>
<dbReference type="NCBIfam" id="TIGR01686">
    <property type="entry name" value="FkbH"/>
    <property type="match status" value="1"/>
</dbReference>
<dbReference type="Gene3D" id="3.30.300.30">
    <property type="match status" value="1"/>
</dbReference>
<dbReference type="CDD" id="cd08956">
    <property type="entry name" value="KR_3_FAS_SDR_x"/>
    <property type="match status" value="1"/>
</dbReference>
<keyword evidence="5" id="KW-0808">Transferase</keyword>
<dbReference type="InterPro" id="IPR023214">
    <property type="entry name" value="HAD_sf"/>
</dbReference>
<dbReference type="Pfam" id="PF21089">
    <property type="entry name" value="PKS_DH_N"/>
    <property type="match status" value="1"/>
</dbReference>
<dbReference type="FunFam" id="3.40.366.10:FF:000002">
    <property type="entry name" value="Probable polyketide synthase 2"/>
    <property type="match status" value="1"/>
</dbReference>
<dbReference type="InterPro" id="IPR016035">
    <property type="entry name" value="Acyl_Trfase/lysoPLipase"/>
</dbReference>
<evidence type="ECO:0000256" key="10">
    <source>
        <dbReference type="SAM" id="MobiDB-lite"/>
    </source>
</evidence>
<dbReference type="PANTHER" id="PTHR43775">
    <property type="entry name" value="FATTY ACID SYNTHASE"/>
    <property type="match status" value="1"/>
</dbReference>
<dbReference type="Pfam" id="PF00668">
    <property type="entry name" value="Condensation"/>
    <property type="match status" value="1"/>
</dbReference>
<dbReference type="InterPro" id="IPR036412">
    <property type="entry name" value="HAD-like_sf"/>
</dbReference>
<dbReference type="InterPro" id="IPR020841">
    <property type="entry name" value="PKS_Beta-ketoAc_synthase_dom"/>
</dbReference>
<dbReference type="InterPro" id="IPR001227">
    <property type="entry name" value="Ac_transferase_dom_sf"/>
</dbReference>
<dbReference type="Pfam" id="PF14765">
    <property type="entry name" value="PS-DH"/>
    <property type="match status" value="1"/>
</dbReference>
<dbReference type="InterPro" id="IPR050091">
    <property type="entry name" value="PKS_NRPS_Biosynth_Enz"/>
</dbReference>
<feature type="domain" description="Carrier" evidence="11">
    <location>
        <begin position="536"/>
        <end position="613"/>
    </location>
</feature>
<dbReference type="InterPro" id="IPR049900">
    <property type="entry name" value="PKS_mFAS_DH"/>
</dbReference>
<keyword evidence="8" id="KW-0012">Acyltransferase</keyword>
<feature type="domain" description="PKS/mFAS DH" evidence="13">
    <location>
        <begin position="1527"/>
        <end position="1808"/>
    </location>
</feature>
<dbReference type="Gene3D" id="3.30.559.30">
    <property type="entry name" value="Nonribosomal peptide synthetase, condensation domain"/>
    <property type="match status" value="1"/>
</dbReference>
<dbReference type="Gene3D" id="3.10.129.110">
    <property type="entry name" value="Polyketide synthase dehydratase"/>
    <property type="match status" value="1"/>
</dbReference>
<feature type="active site" description="Proton acceptor; for dehydratase activity" evidence="9">
    <location>
        <position position="1559"/>
    </location>
</feature>
<dbReference type="PROSITE" id="PS00606">
    <property type="entry name" value="KS3_1"/>
    <property type="match status" value="1"/>
</dbReference>
<dbReference type="PROSITE" id="PS50075">
    <property type="entry name" value="CARRIER"/>
    <property type="match status" value="2"/>
</dbReference>
<dbReference type="SUPFAM" id="SSF56801">
    <property type="entry name" value="Acetyl-CoA synthetase-like"/>
    <property type="match status" value="1"/>
</dbReference>